<accession>A0A2I5TJC0</accession>
<evidence type="ECO:0000313" key="6">
    <source>
        <dbReference type="EMBL" id="AUH00343.1"/>
    </source>
</evidence>
<organism evidence="7 8">
    <name type="scientific">Serratia sp. (strain ATCC 39006)</name>
    <name type="common">Prodigiosinella confusarubida</name>
    <dbReference type="NCBI Taxonomy" id="104623"/>
    <lineage>
        <taxon>Bacteria</taxon>
        <taxon>Pseudomonadati</taxon>
        <taxon>Pseudomonadota</taxon>
        <taxon>Gammaproteobacteria</taxon>
        <taxon>Enterobacterales</taxon>
        <taxon>Pectobacteriaceae</taxon>
        <taxon>Prodigiosinella</taxon>
    </lineage>
</organism>
<dbReference type="Pfam" id="PF07361">
    <property type="entry name" value="Cytochrom_B562"/>
    <property type="match status" value="1"/>
</dbReference>
<evidence type="ECO:0000313" key="8">
    <source>
        <dbReference type="Proteomes" id="UP000017700"/>
    </source>
</evidence>
<reference evidence="7" key="4">
    <citation type="submission" date="2017-11" db="EMBL/GenBank/DDBJ databases">
        <title>Complete genome sequence of Serratia sp. ATCC 39006.</title>
        <authorList>
            <person name="Hampton H.G."/>
            <person name="Jackson S.A."/>
            <person name="Jauregui R."/>
            <person name="Poulter G.T.M."/>
            <person name="Salmond G.P.C."/>
            <person name="Fineran P.C."/>
        </authorList>
    </citation>
    <scope>NUCLEOTIDE SEQUENCE</scope>
    <source>
        <strain evidence="7">ATCC 39006</strain>
    </source>
</reference>
<reference evidence="6 9" key="3">
    <citation type="submission" date="2017-11" db="EMBL/GenBank/DDBJ databases">
        <title>Complete genome sequence of Serratia sp. ATCC 39006 LacA.</title>
        <authorList>
            <person name="Hampton H.G."/>
            <person name="Jackson S.A."/>
            <person name="Jauregui R."/>
            <person name="Poulter G.T.M."/>
            <person name="Salmond G.P.C."/>
            <person name="Fineran P.C."/>
        </authorList>
    </citation>
    <scope>NUCLEOTIDE SEQUENCE [LARGE SCALE GENOMIC DNA]</scope>
    <source>
        <strain evidence="6 9">ATCC 39006</strain>
    </source>
</reference>
<dbReference type="InterPro" id="IPR009155">
    <property type="entry name" value="Cyt_b562"/>
</dbReference>
<dbReference type="GO" id="GO:0022900">
    <property type="term" value="P:electron transport chain"/>
    <property type="evidence" value="ECO:0007669"/>
    <property type="project" value="InterPro"/>
</dbReference>
<dbReference type="GO" id="GO:0020037">
    <property type="term" value="F:heme binding"/>
    <property type="evidence" value="ECO:0007669"/>
    <property type="project" value="InterPro"/>
</dbReference>
<dbReference type="KEGG" id="sera:Ser39006_011330"/>
<dbReference type="InterPro" id="IPR010980">
    <property type="entry name" value="Cyt_c/b562"/>
</dbReference>
<dbReference type="OrthoDB" id="6433916at2"/>
<dbReference type="EMBL" id="CP025084">
    <property type="protein sequence ID" value="AUH04663.1"/>
    <property type="molecule type" value="Genomic_DNA"/>
</dbReference>
<protein>
    <submittedName>
        <fullName evidence="7">Cytochrome b562</fullName>
    </submittedName>
</protein>
<gene>
    <name evidence="6" type="ORF">CWC46_11325</name>
    <name evidence="7" type="ORF">Ser39006_011330</name>
</gene>
<evidence type="ECO:0000256" key="3">
    <source>
        <dbReference type="ARBA" id="ARBA00005523"/>
    </source>
</evidence>
<feature type="chain" id="PRO_5036041074" evidence="5">
    <location>
        <begin position="26"/>
        <end position="122"/>
    </location>
</feature>
<dbReference type="GO" id="GO:0042597">
    <property type="term" value="C:periplasmic space"/>
    <property type="evidence" value="ECO:0007669"/>
    <property type="project" value="InterPro"/>
</dbReference>
<dbReference type="Proteomes" id="UP000233778">
    <property type="component" value="Chromosome"/>
</dbReference>
<feature type="signal peptide" evidence="5">
    <location>
        <begin position="1"/>
        <end position="25"/>
    </location>
</feature>
<proteinExistence type="inferred from homology"/>
<dbReference type="KEGG" id="serq:CWC46_11325"/>
<keyword evidence="8" id="KW-1185">Reference proteome</keyword>
<dbReference type="SUPFAM" id="SSF47175">
    <property type="entry name" value="Cytochromes"/>
    <property type="match status" value="1"/>
</dbReference>
<dbReference type="EMBL" id="CP025085">
    <property type="protein sequence ID" value="AUH00343.1"/>
    <property type="molecule type" value="Genomic_DNA"/>
</dbReference>
<sequence>MKKTMMTICLALSVSATMLPYTSIAGVNSEMHSMQKNYSAASTATDAATLKADLLKLKEHANKAKADPGFTKDKVFNEGLTKLIKQIDDAIALVDAGKLKEAKVATANIRKIRDEYHRKLGV</sequence>
<dbReference type="AlphaFoldDB" id="A0A2I5TJC0"/>
<evidence type="ECO:0000256" key="4">
    <source>
        <dbReference type="ARBA" id="ARBA00022729"/>
    </source>
</evidence>
<dbReference type="Gene3D" id="1.20.120.10">
    <property type="entry name" value="Cytochrome c/b562"/>
    <property type="match status" value="1"/>
</dbReference>
<evidence type="ECO:0000256" key="5">
    <source>
        <dbReference type="SAM" id="SignalP"/>
    </source>
</evidence>
<reference evidence="7" key="2">
    <citation type="submission" date="2013-09" db="EMBL/GenBank/DDBJ databases">
        <authorList>
            <person name="Wang G."/>
            <person name="Yang Y."/>
            <person name="Su Y."/>
        </authorList>
    </citation>
    <scope>NUCLEOTIDE SEQUENCE</scope>
    <source>
        <strain evidence="7">ATCC 39006</strain>
    </source>
</reference>
<dbReference type="Proteomes" id="UP000017700">
    <property type="component" value="Chromosome"/>
</dbReference>
<name>A0A2I5TJC0_SERS3</name>
<dbReference type="GO" id="GO:0005506">
    <property type="term" value="F:iron ion binding"/>
    <property type="evidence" value="ECO:0007669"/>
    <property type="project" value="InterPro"/>
</dbReference>
<comment type="cofactor">
    <cofactor evidence="1">
        <name>heme b</name>
        <dbReference type="ChEBI" id="CHEBI:60344"/>
    </cofactor>
</comment>
<evidence type="ECO:0000313" key="7">
    <source>
        <dbReference type="EMBL" id="AUH04663.1"/>
    </source>
</evidence>
<reference evidence="7 8" key="1">
    <citation type="journal article" date="2013" name="Genome Announc.">
        <title>Draft genome sequence of Serratia sp. strain ATCC 39006, a model bacterium for analysis of the biosynthesis and regulation of prodigiosin, a carbapenem, and gas vesicles.</title>
        <authorList>
            <person name="Fineran P.C."/>
            <person name="Iglesias Cans M.C."/>
            <person name="Ramsay J.P."/>
            <person name="Wilf N.M."/>
            <person name="Cossyleon D."/>
            <person name="McNeil M.B."/>
            <person name="Williamson N.R."/>
            <person name="Monson R.E."/>
            <person name="Becher S.A."/>
            <person name="Stanton J.A."/>
            <person name="Brugger K."/>
            <person name="Brown S.D."/>
            <person name="Salmond G.P."/>
        </authorList>
    </citation>
    <scope>NUCLEOTIDE SEQUENCE [LARGE SCALE GENOMIC DNA]</scope>
    <source>
        <strain evidence="7">ATCC 39006</strain>
        <strain evidence="8">ATCC 39006 / SC 11482</strain>
    </source>
</reference>
<dbReference type="GO" id="GO:0009055">
    <property type="term" value="F:electron transfer activity"/>
    <property type="evidence" value="ECO:0007669"/>
    <property type="project" value="InterPro"/>
</dbReference>
<comment type="function">
    <text evidence="2">Electron-transport protein of unknown function.</text>
</comment>
<dbReference type="RefSeq" id="WP_021016469.1">
    <property type="nucleotide sequence ID" value="NZ_CP025084.1"/>
</dbReference>
<evidence type="ECO:0000313" key="9">
    <source>
        <dbReference type="Proteomes" id="UP000233778"/>
    </source>
</evidence>
<evidence type="ECO:0000256" key="2">
    <source>
        <dbReference type="ARBA" id="ARBA00002028"/>
    </source>
</evidence>
<comment type="similarity">
    <text evidence="3">Belongs to the cytochrome b562 family.</text>
</comment>
<keyword evidence="4 5" id="KW-0732">Signal</keyword>
<evidence type="ECO:0000256" key="1">
    <source>
        <dbReference type="ARBA" id="ARBA00001970"/>
    </source>
</evidence>